<reference evidence="3" key="1">
    <citation type="submission" date="2017-01" db="EMBL/GenBank/DDBJ databases">
        <title>Gardnerella vaginalis bacteremia associated with severe acute encephalopathy in a young female patient: Case Report and characterization of the isolate.</title>
        <authorList>
            <person name="Tankovic J."/>
            <person name="Timinskas A."/>
            <person name="Zilnyte M."/>
            <person name="Janulaitiene M."/>
            <person name="Zvirbliene A."/>
            <person name="Pleckaityte M."/>
        </authorList>
    </citation>
    <scope>NUCLEOTIDE SEQUENCE [LARGE SCALE GENOMIC DNA]</scope>
    <source>
        <strain evidence="3">GV37</strain>
    </source>
</reference>
<proteinExistence type="predicted"/>
<keyword evidence="1" id="KW-0812">Transmembrane</keyword>
<evidence type="ECO:0000256" key="1">
    <source>
        <dbReference type="SAM" id="Phobius"/>
    </source>
</evidence>
<keyword evidence="1" id="KW-0472">Membrane</keyword>
<protein>
    <submittedName>
        <fullName evidence="2">Uncharacterized protein</fullName>
    </submittedName>
</protein>
<name>A0ABN4V5T8_9BIFI</name>
<gene>
    <name evidence="2" type="ORF">BVL65_04115</name>
</gene>
<keyword evidence="1" id="KW-1133">Transmembrane helix</keyword>
<keyword evidence="3" id="KW-1185">Reference proteome</keyword>
<feature type="transmembrane region" description="Helical" evidence="1">
    <location>
        <begin position="45"/>
        <end position="65"/>
    </location>
</feature>
<dbReference type="Proteomes" id="UP000186260">
    <property type="component" value="Chromosome"/>
</dbReference>
<sequence length="95" mass="10343">MHVDLSHAALNAVYVALMTCIAAPLGGIIVGYASVLAWGNLNSSLFIMIAAGVILVSTGIALWIIQTRKQTYPSMLTKDYWTPSTWVKRFKASDK</sequence>
<dbReference type="EMBL" id="CP019058">
    <property type="protein sequence ID" value="APW18752.1"/>
    <property type="molecule type" value="Genomic_DNA"/>
</dbReference>
<evidence type="ECO:0000313" key="3">
    <source>
        <dbReference type="Proteomes" id="UP000186260"/>
    </source>
</evidence>
<organism evidence="2 3">
    <name type="scientific">Gardnerella swidsinskii</name>
    <dbReference type="NCBI Taxonomy" id="2792979"/>
    <lineage>
        <taxon>Bacteria</taxon>
        <taxon>Bacillati</taxon>
        <taxon>Actinomycetota</taxon>
        <taxon>Actinomycetes</taxon>
        <taxon>Bifidobacteriales</taxon>
        <taxon>Bifidobacteriaceae</taxon>
        <taxon>Gardnerella</taxon>
    </lineage>
</organism>
<evidence type="ECO:0000313" key="2">
    <source>
        <dbReference type="EMBL" id="APW18752.1"/>
    </source>
</evidence>
<accession>A0ABN4V5T8</accession>
<feature type="transmembrane region" description="Helical" evidence="1">
    <location>
        <begin position="12"/>
        <end position="33"/>
    </location>
</feature>